<dbReference type="PROSITE" id="PS00678">
    <property type="entry name" value="WD_REPEATS_1"/>
    <property type="match status" value="1"/>
</dbReference>
<organism evidence="4 6">
    <name type="scientific">Papaver nudicaule</name>
    <name type="common">Iceland poppy</name>
    <dbReference type="NCBI Taxonomy" id="74823"/>
    <lineage>
        <taxon>Eukaryota</taxon>
        <taxon>Viridiplantae</taxon>
        <taxon>Streptophyta</taxon>
        <taxon>Embryophyta</taxon>
        <taxon>Tracheophyta</taxon>
        <taxon>Spermatophyta</taxon>
        <taxon>Magnoliopsida</taxon>
        <taxon>Ranunculales</taxon>
        <taxon>Papaveraceae</taxon>
        <taxon>Papaveroideae</taxon>
        <taxon>Papaver</taxon>
    </lineage>
</organism>
<dbReference type="InterPro" id="IPR015943">
    <property type="entry name" value="WD40/YVTN_repeat-like_dom_sf"/>
</dbReference>
<name>A0AA41V020_PAPNU</name>
<dbReference type="PANTHER" id="PTHR22844:SF387">
    <property type="entry name" value="F3I6.5 PROTEIN"/>
    <property type="match status" value="1"/>
</dbReference>
<dbReference type="PANTHER" id="PTHR22844">
    <property type="entry name" value="F-BOX AND WD40 DOMAIN PROTEIN"/>
    <property type="match status" value="1"/>
</dbReference>
<dbReference type="InterPro" id="IPR019775">
    <property type="entry name" value="WD40_repeat_CS"/>
</dbReference>
<reference evidence="4" key="1">
    <citation type="submission" date="2022-03" db="EMBL/GenBank/DDBJ databases">
        <title>A functionally conserved STORR gene fusion in Papaver species that diverged 16.8 million years ago.</title>
        <authorList>
            <person name="Catania T."/>
        </authorList>
    </citation>
    <scope>NUCLEOTIDE SEQUENCE</scope>
    <source>
        <strain evidence="4">S-191538</strain>
    </source>
</reference>
<dbReference type="SUPFAM" id="SSF50978">
    <property type="entry name" value="WD40 repeat-like"/>
    <property type="match status" value="1"/>
</dbReference>
<protein>
    <submittedName>
        <fullName evidence="4">Uncharacterized protein</fullName>
    </submittedName>
</protein>
<dbReference type="Proteomes" id="UP001177140">
    <property type="component" value="Unassembled WGS sequence"/>
</dbReference>
<evidence type="ECO:0000256" key="2">
    <source>
        <dbReference type="ARBA" id="ARBA00022737"/>
    </source>
</evidence>
<feature type="repeat" description="WD" evidence="3">
    <location>
        <begin position="67"/>
        <end position="96"/>
    </location>
</feature>
<sequence length="121" mass="13379">MKKKKHCAVVVHDTHKAAVNALALSTDGCFLYSSGCDCEILVWEINYTNDIDYEDNQSINLSLIGALKGHKRAVLCLKVISDLICSGSADKTVRIWRRINGSYSCLAVMEGYNGSYFILLS</sequence>
<gene>
    <name evidence="4" type="ORF">MKW94_007023</name>
    <name evidence="5" type="ORF">MKW94_011002</name>
</gene>
<dbReference type="AlphaFoldDB" id="A0AA41V020"/>
<dbReference type="Gene3D" id="2.130.10.10">
    <property type="entry name" value="YVTN repeat-like/Quinoprotein amine dehydrogenase"/>
    <property type="match status" value="1"/>
</dbReference>
<evidence type="ECO:0000256" key="3">
    <source>
        <dbReference type="PROSITE-ProRule" id="PRU00221"/>
    </source>
</evidence>
<evidence type="ECO:0000256" key="1">
    <source>
        <dbReference type="ARBA" id="ARBA00022574"/>
    </source>
</evidence>
<comment type="caution">
    <text evidence="4">The sequence shown here is derived from an EMBL/GenBank/DDBJ whole genome shotgun (WGS) entry which is preliminary data.</text>
</comment>
<dbReference type="InterPro" id="IPR045182">
    <property type="entry name" value="JINGUBANG-like"/>
</dbReference>
<dbReference type="PROSITE" id="PS50294">
    <property type="entry name" value="WD_REPEATS_REGION"/>
    <property type="match status" value="2"/>
</dbReference>
<evidence type="ECO:0000313" key="6">
    <source>
        <dbReference type="Proteomes" id="UP001177140"/>
    </source>
</evidence>
<dbReference type="PROSITE" id="PS50082">
    <property type="entry name" value="WD_REPEATS_2"/>
    <property type="match status" value="2"/>
</dbReference>
<evidence type="ECO:0000313" key="5">
    <source>
        <dbReference type="EMBL" id="MCL7044296.1"/>
    </source>
</evidence>
<feature type="repeat" description="WD" evidence="3">
    <location>
        <begin position="12"/>
        <end position="53"/>
    </location>
</feature>
<evidence type="ECO:0000313" key="4">
    <source>
        <dbReference type="EMBL" id="MCL7029270.1"/>
    </source>
</evidence>
<dbReference type="InterPro" id="IPR001680">
    <property type="entry name" value="WD40_rpt"/>
</dbReference>
<keyword evidence="6" id="KW-1185">Reference proteome</keyword>
<dbReference type="EMBL" id="JAJJMA010256717">
    <property type="protein sequence ID" value="MCL7044296.1"/>
    <property type="molecule type" value="Genomic_DNA"/>
</dbReference>
<dbReference type="SMART" id="SM00320">
    <property type="entry name" value="WD40"/>
    <property type="match status" value="2"/>
</dbReference>
<dbReference type="EMBL" id="JAJJMA010088547">
    <property type="protein sequence ID" value="MCL7029270.1"/>
    <property type="molecule type" value="Genomic_DNA"/>
</dbReference>
<dbReference type="Pfam" id="PF00400">
    <property type="entry name" value="WD40"/>
    <property type="match status" value="2"/>
</dbReference>
<dbReference type="InterPro" id="IPR036322">
    <property type="entry name" value="WD40_repeat_dom_sf"/>
</dbReference>
<keyword evidence="2" id="KW-0677">Repeat</keyword>
<keyword evidence="1 3" id="KW-0853">WD repeat</keyword>
<proteinExistence type="predicted"/>
<accession>A0AA41V020</accession>